<protein>
    <recommendedName>
        <fullName evidence="3">Lysozyme inhibitor LprI-like N-terminal domain-containing protein</fullName>
    </recommendedName>
</protein>
<keyword evidence="2" id="KW-1133">Transmembrane helix</keyword>
<keyword evidence="2" id="KW-0812">Transmembrane</keyword>
<organism evidence="4 5">
    <name type="scientific">Acinetobacter bereziniae</name>
    <name type="common">Acinetobacter genomosp. 10</name>
    <dbReference type="NCBI Taxonomy" id="106648"/>
    <lineage>
        <taxon>Bacteria</taxon>
        <taxon>Pseudomonadati</taxon>
        <taxon>Pseudomonadota</taxon>
        <taxon>Gammaproteobacteria</taxon>
        <taxon>Moraxellales</taxon>
        <taxon>Moraxellaceae</taxon>
        <taxon>Acinetobacter</taxon>
    </lineage>
</organism>
<name>A0A833PHN4_ACIBZ</name>
<evidence type="ECO:0000313" key="4">
    <source>
        <dbReference type="EMBL" id="KAF1027430.1"/>
    </source>
</evidence>
<keyword evidence="1" id="KW-0175">Coiled coil</keyword>
<dbReference type="Gene3D" id="1.20.1270.180">
    <property type="match status" value="1"/>
</dbReference>
<dbReference type="AlphaFoldDB" id="A0A833PHN4"/>
<reference evidence="5" key="1">
    <citation type="journal article" date="2020" name="MBio">
        <title>Horizontal gene transfer to a defensive symbiont with a reduced genome amongst a multipartite beetle microbiome.</title>
        <authorList>
            <person name="Waterworth S.C."/>
            <person name="Florez L.V."/>
            <person name="Rees E.R."/>
            <person name="Hertweck C."/>
            <person name="Kaltenpoth M."/>
            <person name="Kwan J.C."/>
        </authorList>
    </citation>
    <scope>NUCLEOTIDE SEQUENCE [LARGE SCALE GENOMIC DNA]</scope>
</reference>
<accession>A0A833PHN4</accession>
<dbReference type="EMBL" id="WNDP01000010">
    <property type="protein sequence ID" value="KAF1027430.1"/>
    <property type="molecule type" value="Genomic_DNA"/>
</dbReference>
<sequence length="197" mass="22843">MLVKNTTVNYLVEYVLLTLPTYTFFDNFDETQYKALSSLLICLLSKANNDIDHKLEFLIMKKILLPCLYSSLLYSFCTFVSAAPIESQKLLSQSYKTCDNNARGIIEQASCLKDEAERQDTQLNNTYKKLQSHLNTQQKAKLLTSQRLWLQSHQSDSELETILYGNSQPDNLQLEWNSIQRIAIRTTQLQRYLDLVQ</sequence>
<evidence type="ECO:0000313" key="5">
    <source>
        <dbReference type="Proteomes" id="UP000490535"/>
    </source>
</evidence>
<proteinExistence type="predicted"/>
<feature type="transmembrane region" description="Helical" evidence="2">
    <location>
        <begin position="63"/>
        <end position="85"/>
    </location>
</feature>
<dbReference type="Pfam" id="PF07007">
    <property type="entry name" value="LprI"/>
    <property type="match status" value="1"/>
</dbReference>
<dbReference type="Proteomes" id="UP000490535">
    <property type="component" value="Unassembled WGS sequence"/>
</dbReference>
<comment type="caution">
    <text evidence="4">The sequence shown here is derived from an EMBL/GenBank/DDBJ whole genome shotgun (WGS) entry which is preliminary data.</text>
</comment>
<feature type="domain" description="Lysozyme inhibitor LprI-like N-terminal" evidence="3">
    <location>
        <begin position="98"/>
        <end position="186"/>
    </location>
</feature>
<evidence type="ECO:0000259" key="3">
    <source>
        <dbReference type="Pfam" id="PF07007"/>
    </source>
</evidence>
<keyword evidence="2" id="KW-0472">Membrane</keyword>
<dbReference type="InterPro" id="IPR009739">
    <property type="entry name" value="LprI-like_N"/>
</dbReference>
<gene>
    <name evidence="4" type="ORF">GAK29_00675</name>
</gene>
<evidence type="ECO:0000256" key="2">
    <source>
        <dbReference type="SAM" id="Phobius"/>
    </source>
</evidence>
<evidence type="ECO:0000256" key="1">
    <source>
        <dbReference type="SAM" id="Coils"/>
    </source>
</evidence>
<feature type="coiled-coil region" evidence="1">
    <location>
        <begin position="106"/>
        <end position="133"/>
    </location>
</feature>